<dbReference type="InterPro" id="IPR051498">
    <property type="entry name" value="Phosducin-like_chap/apop_reg"/>
</dbReference>
<evidence type="ECO:0000313" key="2">
    <source>
        <dbReference type="EMBL" id="CAD9415816.1"/>
    </source>
</evidence>
<dbReference type="AlphaFoldDB" id="A0A7S2FUK9"/>
<sequence>MGEAMGPNTVGALHAGADFMAGQMAPTTDRTDASAAEDEFLQLREKRKADMQAVQASRFGGSALLIGKNDWQREVVTASKGAWVVTLVRAPTRMEGDVAKADVSEAVDVLAKKYLNVKFVEIRAEDAVPPSRYETLPSIFVYQDGSCRNSLIGTQLAEDGSAPTVAESIEWKLAEFGVFVIDGAVCDEGAEEGGSGAAGVD</sequence>
<dbReference type="GO" id="GO:0005737">
    <property type="term" value="C:cytoplasm"/>
    <property type="evidence" value="ECO:0007669"/>
    <property type="project" value="TreeGrafter"/>
</dbReference>
<proteinExistence type="inferred from homology"/>
<dbReference type="InterPro" id="IPR036249">
    <property type="entry name" value="Thioredoxin-like_sf"/>
</dbReference>
<reference evidence="2" key="1">
    <citation type="submission" date="2021-01" db="EMBL/GenBank/DDBJ databases">
        <authorList>
            <person name="Corre E."/>
            <person name="Pelletier E."/>
            <person name="Niang G."/>
            <person name="Scheremetjew M."/>
            <person name="Finn R."/>
            <person name="Kale V."/>
            <person name="Holt S."/>
            <person name="Cochrane G."/>
            <person name="Meng A."/>
            <person name="Brown T."/>
            <person name="Cohen L."/>
        </authorList>
    </citation>
    <scope>NUCLEOTIDE SEQUENCE</scope>
    <source>
        <strain evidence="2">RCC1693</strain>
    </source>
</reference>
<comment type="similarity">
    <text evidence="1">Belongs to the phosducin family.</text>
</comment>
<organism evidence="2">
    <name type="scientific">Florenciella parvula</name>
    <dbReference type="NCBI Taxonomy" id="236787"/>
    <lineage>
        <taxon>Eukaryota</taxon>
        <taxon>Sar</taxon>
        <taxon>Stramenopiles</taxon>
        <taxon>Ochrophyta</taxon>
        <taxon>Dictyochophyceae</taxon>
        <taxon>Florenciellales</taxon>
        <taxon>Florenciella</taxon>
    </lineage>
</organism>
<name>A0A7S2FUK9_9STRA</name>
<evidence type="ECO:0000256" key="1">
    <source>
        <dbReference type="ARBA" id="ARBA00009686"/>
    </source>
</evidence>
<dbReference type="PANTHER" id="PTHR45809:SF3">
    <property type="entry name" value="VIRAL IAP-ASSOCIATED FACTOR HOMOLOG"/>
    <property type="match status" value="1"/>
</dbReference>
<dbReference type="Gene3D" id="3.40.30.10">
    <property type="entry name" value="Glutaredoxin"/>
    <property type="match status" value="1"/>
</dbReference>
<dbReference type="PANTHER" id="PTHR45809">
    <property type="entry name" value="VIRAL IAP-ASSOCIATED FACTOR HOMOLOG"/>
    <property type="match status" value="1"/>
</dbReference>
<protein>
    <recommendedName>
        <fullName evidence="3">Phosducin thioredoxin-like domain-containing protein</fullName>
    </recommendedName>
</protein>
<evidence type="ECO:0008006" key="3">
    <source>
        <dbReference type="Google" id="ProtNLM"/>
    </source>
</evidence>
<dbReference type="EMBL" id="HBGT01016195">
    <property type="protein sequence ID" value="CAD9415816.1"/>
    <property type="molecule type" value="Transcribed_RNA"/>
</dbReference>
<dbReference type="SUPFAM" id="SSF52833">
    <property type="entry name" value="Thioredoxin-like"/>
    <property type="match status" value="1"/>
</dbReference>
<accession>A0A7S2FUK9</accession>
<gene>
    <name evidence="2" type="ORF">FPAR1323_LOCUS8641</name>
</gene>
<dbReference type="GO" id="GO:0006457">
    <property type="term" value="P:protein folding"/>
    <property type="evidence" value="ECO:0007669"/>
    <property type="project" value="TreeGrafter"/>
</dbReference>